<organism evidence="2 3">
    <name type="scientific">Caenorhabditis tropicalis</name>
    <dbReference type="NCBI Taxonomy" id="1561998"/>
    <lineage>
        <taxon>Eukaryota</taxon>
        <taxon>Metazoa</taxon>
        <taxon>Ecdysozoa</taxon>
        <taxon>Nematoda</taxon>
        <taxon>Chromadorea</taxon>
        <taxon>Rhabditida</taxon>
        <taxon>Rhabditina</taxon>
        <taxon>Rhabditomorpha</taxon>
        <taxon>Rhabditoidea</taxon>
        <taxon>Rhabditidae</taxon>
        <taxon>Peloderinae</taxon>
        <taxon>Caenorhabditis</taxon>
    </lineage>
</organism>
<evidence type="ECO:0000256" key="1">
    <source>
        <dbReference type="SAM" id="SignalP"/>
    </source>
</evidence>
<evidence type="ECO:0000313" key="3">
    <source>
        <dbReference type="WBParaSite" id="Csp11.Scaffold630.g21833.t1"/>
    </source>
</evidence>
<evidence type="ECO:0000313" key="2">
    <source>
        <dbReference type="Proteomes" id="UP000095282"/>
    </source>
</evidence>
<feature type="signal peptide" evidence="1">
    <location>
        <begin position="1"/>
        <end position="23"/>
    </location>
</feature>
<name>A0A1I7V2V0_9PELO</name>
<protein>
    <submittedName>
        <fullName evidence="3">Secreted protein</fullName>
    </submittedName>
</protein>
<dbReference type="WBParaSite" id="Csp11.Scaffold630.g21833.t1">
    <property type="protein sequence ID" value="Csp11.Scaffold630.g21833.t1"/>
    <property type="gene ID" value="Csp11.Scaffold630.g21833"/>
</dbReference>
<feature type="chain" id="PRO_5009309845" evidence="1">
    <location>
        <begin position="24"/>
        <end position="67"/>
    </location>
</feature>
<proteinExistence type="predicted"/>
<dbReference type="Proteomes" id="UP000095282">
    <property type="component" value="Unplaced"/>
</dbReference>
<keyword evidence="1" id="KW-0732">Signal</keyword>
<keyword evidence="2" id="KW-1185">Reference proteome</keyword>
<accession>A0A1I7V2V0</accession>
<dbReference type="AlphaFoldDB" id="A0A1I7V2V0"/>
<sequence length="67" mass="7914">MKFFALLCKLALVFGLFPAVIFAQWADLDVKLYDEANDTGIAIDAVFERVTEKPHVFRHRRHFKYFH</sequence>
<reference evidence="3" key="1">
    <citation type="submission" date="2016-11" db="UniProtKB">
        <authorList>
            <consortium name="WormBaseParasite"/>
        </authorList>
    </citation>
    <scope>IDENTIFICATION</scope>
</reference>